<dbReference type="NCBIfam" id="NF008277">
    <property type="entry name" value="PRK11055.1"/>
    <property type="match status" value="1"/>
</dbReference>
<dbReference type="GO" id="GO:0005737">
    <property type="term" value="C:cytoplasm"/>
    <property type="evidence" value="ECO:0007669"/>
    <property type="project" value="TreeGrafter"/>
</dbReference>
<evidence type="ECO:0000256" key="5">
    <source>
        <dbReference type="PIRNR" id="PIRNR005096"/>
    </source>
</evidence>
<gene>
    <name evidence="9" type="ORF">B5D82_11680</name>
</gene>
<dbReference type="EC" id="5.1.3.3" evidence="5"/>
<dbReference type="PANTHER" id="PTHR10091">
    <property type="entry name" value="ALDOSE-1-EPIMERASE"/>
    <property type="match status" value="1"/>
</dbReference>
<evidence type="ECO:0000256" key="6">
    <source>
        <dbReference type="PIRSR" id="PIRSR005096-1"/>
    </source>
</evidence>
<dbReference type="InterPro" id="IPR015443">
    <property type="entry name" value="Aldose_1-epimerase"/>
</dbReference>
<feature type="binding site" evidence="8">
    <location>
        <begin position="189"/>
        <end position="191"/>
    </location>
    <ligand>
        <name>beta-D-galactose</name>
        <dbReference type="ChEBI" id="CHEBI:27667"/>
    </ligand>
</feature>
<keyword evidence="4 5" id="KW-0119">Carbohydrate metabolism</keyword>
<dbReference type="InterPro" id="IPR008183">
    <property type="entry name" value="Aldose_1/G6P_1-epimerase"/>
</dbReference>
<dbReference type="PIRSF" id="PIRSF005096">
    <property type="entry name" value="GALM"/>
    <property type="match status" value="1"/>
</dbReference>
<feature type="active site" description="Proton donor" evidence="6">
    <location>
        <position position="189"/>
    </location>
</feature>
<reference evidence="9 10" key="1">
    <citation type="submission" date="2017-08" db="EMBL/GenBank/DDBJ databases">
        <title>Complete genome of Colwellia sp. NB097-1, a psychrophile bacterium ioslated from Bering Sea.</title>
        <authorList>
            <person name="Chen X."/>
        </authorList>
    </citation>
    <scope>NUCLEOTIDE SEQUENCE [LARGE SCALE GENOMIC DNA]</scope>
    <source>
        <strain evidence="9 10">NB097-1</strain>
    </source>
</reference>
<dbReference type="AlphaFoldDB" id="A0A222GAF9"/>
<feature type="binding site" evidence="7">
    <location>
        <position position="261"/>
    </location>
    <ligand>
        <name>beta-D-galactose</name>
        <dbReference type="ChEBI" id="CHEBI:27667"/>
    </ligand>
</feature>
<dbReference type="Pfam" id="PF01263">
    <property type="entry name" value="Aldose_epim"/>
    <property type="match status" value="1"/>
</dbReference>
<sequence length="362" mass="40492">MPTVSHISSPNITQCDFGKLRSGEIAQLFSLENSHGVRVKISNYGGIIVALETLDKHGNSSDIVLGYNNIESYENDPYYLGAIIGRYAGRIDQGLLSIDDKDYQLDMNNSDNQLHGGFKALNTQLWQASTESSVDNASLLLHHTSPDGDNGFPGNVDFKVKYSLNNSNELAVEYFASTDKTTIINLTQHSYFNLAGHNSGDIYQHHIQLNAEHFLPMNERIYPTGEIRAVLNSAHDFSQLTALGKNITANDEQVRIAKGYDNYWLSNDNAISGEVFAARAFEPSSGRELTMYSDQPCLILYTANYIDGSRTGKENCVYQKHSAFCFEPQRLAKRETGADINNTILRPEQPFYSQTRFVFEAR</sequence>
<evidence type="ECO:0000256" key="7">
    <source>
        <dbReference type="PIRSR" id="PIRSR005096-2"/>
    </source>
</evidence>
<dbReference type="Proteomes" id="UP000202259">
    <property type="component" value="Chromosome"/>
</dbReference>
<dbReference type="UniPathway" id="UPA00242"/>
<dbReference type="InterPro" id="IPR047215">
    <property type="entry name" value="Galactose_mutarotase-like"/>
</dbReference>
<accession>A0A222GAF9</accession>
<dbReference type="GO" id="GO:0030246">
    <property type="term" value="F:carbohydrate binding"/>
    <property type="evidence" value="ECO:0007669"/>
    <property type="project" value="InterPro"/>
</dbReference>
<name>A0A222GAF9_9GAMM</name>
<comment type="similarity">
    <text evidence="2 5">Belongs to the aldose epimerase family.</text>
</comment>
<dbReference type="GO" id="GO:0006006">
    <property type="term" value="P:glucose metabolic process"/>
    <property type="evidence" value="ECO:0007669"/>
    <property type="project" value="TreeGrafter"/>
</dbReference>
<protein>
    <recommendedName>
        <fullName evidence="5">Aldose 1-epimerase</fullName>
        <ecNumber evidence="5">5.1.3.3</ecNumber>
    </recommendedName>
</protein>
<evidence type="ECO:0000313" key="9">
    <source>
        <dbReference type="EMBL" id="ASP48364.1"/>
    </source>
</evidence>
<dbReference type="InterPro" id="IPR011013">
    <property type="entry name" value="Gal_mutarotase_sf_dom"/>
</dbReference>
<dbReference type="GO" id="GO:0033499">
    <property type="term" value="P:galactose catabolic process via UDP-galactose, Leloir pathway"/>
    <property type="evidence" value="ECO:0007669"/>
    <property type="project" value="TreeGrafter"/>
</dbReference>
<dbReference type="KEGG" id="cber:B5D82_11680"/>
<keyword evidence="3 5" id="KW-0413">Isomerase</keyword>
<evidence type="ECO:0000256" key="8">
    <source>
        <dbReference type="PIRSR" id="PIRSR005096-3"/>
    </source>
</evidence>
<evidence type="ECO:0000256" key="2">
    <source>
        <dbReference type="ARBA" id="ARBA00006206"/>
    </source>
</evidence>
<organism evidence="9 10">
    <name type="scientific">Cognaticolwellia beringensis</name>
    <dbReference type="NCBI Taxonomy" id="1967665"/>
    <lineage>
        <taxon>Bacteria</taxon>
        <taxon>Pseudomonadati</taxon>
        <taxon>Pseudomonadota</taxon>
        <taxon>Gammaproteobacteria</taxon>
        <taxon>Alteromonadales</taxon>
        <taxon>Colwelliaceae</taxon>
        <taxon>Cognaticolwellia</taxon>
    </lineage>
</organism>
<keyword evidence="10" id="KW-1185">Reference proteome</keyword>
<dbReference type="EMBL" id="CP020465">
    <property type="protein sequence ID" value="ASP48364.1"/>
    <property type="molecule type" value="Genomic_DNA"/>
</dbReference>
<comment type="pathway">
    <text evidence="1 5">Carbohydrate metabolism; hexose metabolism.</text>
</comment>
<dbReference type="SUPFAM" id="SSF74650">
    <property type="entry name" value="Galactose mutarotase-like"/>
    <property type="match status" value="1"/>
</dbReference>
<dbReference type="PANTHER" id="PTHR10091:SF0">
    <property type="entry name" value="GALACTOSE MUTAROTASE"/>
    <property type="match status" value="1"/>
</dbReference>
<evidence type="ECO:0000256" key="3">
    <source>
        <dbReference type="ARBA" id="ARBA00023235"/>
    </source>
</evidence>
<dbReference type="CDD" id="cd09019">
    <property type="entry name" value="galactose_mutarotase_like"/>
    <property type="match status" value="1"/>
</dbReference>
<dbReference type="GO" id="GO:0004034">
    <property type="term" value="F:aldose 1-epimerase activity"/>
    <property type="evidence" value="ECO:0007669"/>
    <property type="project" value="UniProtKB-EC"/>
</dbReference>
<evidence type="ECO:0000256" key="4">
    <source>
        <dbReference type="ARBA" id="ARBA00023277"/>
    </source>
</evidence>
<dbReference type="InterPro" id="IPR014718">
    <property type="entry name" value="GH-type_carb-bd"/>
</dbReference>
<evidence type="ECO:0000313" key="10">
    <source>
        <dbReference type="Proteomes" id="UP000202259"/>
    </source>
</evidence>
<dbReference type="OrthoDB" id="9779408at2"/>
<evidence type="ECO:0000256" key="1">
    <source>
        <dbReference type="ARBA" id="ARBA00005028"/>
    </source>
</evidence>
<proteinExistence type="inferred from homology"/>
<dbReference type="RefSeq" id="WP_081151720.1">
    <property type="nucleotide sequence ID" value="NZ_CP020465.1"/>
</dbReference>
<comment type="catalytic activity">
    <reaction evidence="5">
        <text>alpha-D-glucose = beta-D-glucose</text>
        <dbReference type="Rhea" id="RHEA:10264"/>
        <dbReference type="ChEBI" id="CHEBI:15903"/>
        <dbReference type="ChEBI" id="CHEBI:17925"/>
        <dbReference type="EC" id="5.1.3.3"/>
    </reaction>
</comment>
<feature type="active site" description="Proton acceptor" evidence="6">
    <location>
        <position position="327"/>
    </location>
</feature>
<dbReference type="Gene3D" id="2.70.98.10">
    <property type="match status" value="1"/>
</dbReference>